<dbReference type="PRINTS" id="PR01009">
    <property type="entry name" value="FLGMRINGFLIF"/>
</dbReference>
<dbReference type="Pfam" id="PF08345">
    <property type="entry name" value="YscJ_FliF_C"/>
    <property type="match status" value="1"/>
</dbReference>
<evidence type="ECO:0000256" key="5">
    <source>
        <dbReference type="ARBA" id="ARBA00022692"/>
    </source>
</evidence>
<dbReference type="InterPro" id="IPR013556">
    <property type="entry name" value="Flag_M-ring_C"/>
</dbReference>
<dbReference type="Pfam" id="PF01514">
    <property type="entry name" value="YscJ_FliF"/>
    <property type="match status" value="1"/>
</dbReference>
<evidence type="ECO:0000256" key="2">
    <source>
        <dbReference type="ARBA" id="ARBA00004651"/>
    </source>
</evidence>
<keyword evidence="14" id="KW-0966">Cell projection</keyword>
<feature type="region of interest" description="Disordered" evidence="10">
    <location>
        <begin position="271"/>
        <end position="333"/>
    </location>
</feature>
<evidence type="ECO:0000256" key="9">
    <source>
        <dbReference type="PIRNR" id="PIRNR004862"/>
    </source>
</evidence>
<dbReference type="InterPro" id="IPR043427">
    <property type="entry name" value="YscJ/FliF"/>
</dbReference>
<dbReference type="AlphaFoldDB" id="A0A934SNJ0"/>
<dbReference type="InterPro" id="IPR000067">
    <property type="entry name" value="FlgMring_FliF"/>
</dbReference>
<evidence type="ECO:0000313" key="15">
    <source>
        <dbReference type="Proteomes" id="UP000636458"/>
    </source>
</evidence>
<keyword evidence="15" id="KW-1185">Reference proteome</keyword>
<evidence type="ECO:0000259" key="13">
    <source>
        <dbReference type="Pfam" id="PF08345"/>
    </source>
</evidence>
<dbReference type="NCBIfam" id="TIGR00206">
    <property type="entry name" value="fliF"/>
    <property type="match status" value="1"/>
</dbReference>
<evidence type="ECO:0000256" key="6">
    <source>
        <dbReference type="ARBA" id="ARBA00022989"/>
    </source>
</evidence>
<feature type="domain" description="Flagellar M-ring N-terminal" evidence="12">
    <location>
        <begin position="46"/>
        <end position="220"/>
    </location>
</feature>
<keyword evidence="5 11" id="KW-0812">Transmembrane</keyword>
<feature type="transmembrane region" description="Helical" evidence="11">
    <location>
        <begin position="432"/>
        <end position="454"/>
    </location>
</feature>
<evidence type="ECO:0000256" key="10">
    <source>
        <dbReference type="SAM" id="MobiDB-lite"/>
    </source>
</evidence>
<name>A0A934SNJ0_9MICO</name>
<dbReference type="PANTHER" id="PTHR30046">
    <property type="entry name" value="FLAGELLAR M-RING PROTEIN"/>
    <property type="match status" value="1"/>
</dbReference>
<dbReference type="Gene3D" id="3.30.300.30">
    <property type="match status" value="1"/>
</dbReference>
<dbReference type="GO" id="GO:0009431">
    <property type="term" value="C:bacterial-type flagellum basal body, MS ring"/>
    <property type="evidence" value="ECO:0007669"/>
    <property type="project" value="InterPro"/>
</dbReference>
<dbReference type="PIRSF" id="PIRSF004862">
    <property type="entry name" value="FliF"/>
    <property type="match status" value="1"/>
</dbReference>
<feature type="compositionally biased region" description="Polar residues" evidence="10">
    <location>
        <begin position="283"/>
        <end position="294"/>
    </location>
</feature>
<accession>A0A934SNJ0</accession>
<dbReference type="Proteomes" id="UP000636458">
    <property type="component" value="Unassembled WGS sequence"/>
</dbReference>
<keyword evidence="6 11" id="KW-1133">Transmembrane helix</keyword>
<organism evidence="14 15">
    <name type="scientific">Lacisediminihabitans changchengi</name>
    <dbReference type="NCBI Taxonomy" id="2787634"/>
    <lineage>
        <taxon>Bacteria</taxon>
        <taxon>Bacillati</taxon>
        <taxon>Actinomycetota</taxon>
        <taxon>Actinomycetes</taxon>
        <taxon>Micrococcales</taxon>
        <taxon>Microbacteriaceae</taxon>
        <taxon>Lacisediminihabitans</taxon>
    </lineage>
</organism>
<dbReference type="EMBL" id="JAEPES010000004">
    <property type="protein sequence ID" value="MBK4348686.1"/>
    <property type="molecule type" value="Genomic_DNA"/>
</dbReference>
<comment type="similarity">
    <text evidence="3 9">Belongs to the FliF family.</text>
</comment>
<evidence type="ECO:0000259" key="12">
    <source>
        <dbReference type="Pfam" id="PF01514"/>
    </source>
</evidence>
<comment type="function">
    <text evidence="9">The M ring may be actively involved in energy transduction.</text>
</comment>
<evidence type="ECO:0000256" key="4">
    <source>
        <dbReference type="ARBA" id="ARBA00022475"/>
    </source>
</evidence>
<dbReference type="PANTHER" id="PTHR30046:SF0">
    <property type="entry name" value="FLAGELLAR M-RING PROTEIN"/>
    <property type="match status" value="1"/>
</dbReference>
<evidence type="ECO:0000313" key="14">
    <source>
        <dbReference type="EMBL" id="MBK4348686.1"/>
    </source>
</evidence>
<evidence type="ECO:0000256" key="11">
    <source>
        <dbReference type="SAM" id="Phobius"/>
    </source>
</evidence>
<dbReference type="RefSeq" id="WP_200556881.1">
    <property type="nucleotide sequence ID" value="NZ_JAEPES010000004.1"/>
</dbReference>
<comment type="caution">
    <text evidence="14">The sequence shown here is derived from an EMBL/GenBank/DDBJ whole genome shotgun (WGS) entry which is preliminary data.</text>
</comment>
<reference evidence="14" key="1">
    <citation type="submission" date="2021-01" db="EMBL/GenBank/DDBJ databases">
        <title>Lacisediminihabitans sp. nov. strain G11-30, isolated from Antarctic Soil.</title>
        <authorList>
            <person name="Li J."/>
        </authorList>
    </citation>
    <scope>NUCLEOTIDE SEQUENCE</scope>
    <source>
        <strain evidence="14">G11-30</strain>
    </source>
</reference>
<dbReference type="InterPro" id="IPR006182">
    <property type="entry name" value="FliF_N_dom"/>
</dbReference>
<protein>
    <recommendedName>
        <fullName evidence="9">Flagellar M-ring protein</fullName>
    </recommendedName>
</protein>
<sequence length="542" mass="56020">MPAQLSSFFSRFTNGLREFTIAQRTVAIIGVAVLVLGIVGISVWLSRPQYSPLFSGLSATDASGVVDQLRTDGVDYQLTDGGGTILVPEADVYSERLKAAAAGLPSSDTGGYSLLDKMGVTASEFQQNTTYKRALEGELASTIEAMKGVKTASVKLAIPKDTVFISEKSDPTASVFIATQNGISLDDDQVQAIVHLTSASVDGMKSSDVTVVDAKGSVLSASGTDGAASGSKQSTEYETRVQTAVQSMLDKVVGPGNATVVVAADMSQATGQKTSTTYTTPTDSPAINESSNTELGGGAGSGSGSSAGVLGPDNISVPSGSGADGTTTGANGVTSQQVTKNNALNQVTEQTSIPAGELRKQTVSVAINAAAAGNLNVANVKSLVNAAAGIDTKRGDKLSVELMPFNTAGAVSAAKEIAAQQKAEADARTMDLIRTTAIVLGISIPALIIALVLLRRFRRRSGELRDEKEAGELAELRSIMMDQTVPMQLTPPAAAAPITFTPMPIEPGDTDRKRAELDALAGADPQRTAEFLRGLMDDRQNA</sequence>
<dbReference type="GO" id="GO:0071973">
    <property type="term" value="P:bacterial-type flagellum-dependent cell motility"/>
    <property type="evidence" value="ECO:0007669"/>
    <property type="project" value="InterPro"/>
</dbReference>
<evidence type="ECO:0000256" key="1">
    <source>
        <dbReference type="ARBA" id="ARBA00004117"/>
    </source>
</evidence>
<feature type="compositionally biased region" description="Low complexity" evidence="10">
    <location>
        <begin position="271"/>
        <end position="282"/>
    </location>
</feature>
<keyword evidence="7 11" id="KW-0472">Membrane</keyword>
<gene>
    <name evidence="14" type="primary">fliF</name>
    <name evidence="14" type="ORF">IV501_13670</name>
</gene>
<dbReference type="InterPro" id="IPR045851">
    <property type="entry name" value="AMP-bd_C_sf"/>
</dbReference>
<feature type="compositionally biased region" description="Low complexity" evidence="10">
    <location>
        <begin position="319"/>
        <end position="333"/>
    </location>
</feature>
<feature type="compositionally biased region" description="Gly residues" evidence="10">
    <location>
        <begin position="295"/>
        <end position="305"/>
    </location>
</feature>
<evidence type="ECO:0000256" key="7">
    <source>
        <dbReference type="ARBA" id="ARBA00023136"/>
    </source>
</evidence>
<keyword evidence="4" id="KW-1003">Cell membrane</keyword>
<evidence type="ECO:0000256" key="3">
    <source>
        <dbReference type="ARBA" id="ARBA00007971"/>
    </source>
</evidence>
<evidence type="ECO:0000256" key="8">
    <source>
        <dbReference type="ARBA" id="ARBA00023143"/>
    </source>
</evidence>
<proteinExistence type="inferred from homology"/>
<keyword evidence="8 9" id="KW-0975">Bacterial flagellum</keyword>
<dbReference type="GO" id="GO:0005886">
    <property type="term" value="C:plasma membrane"/>
    <property type="evidence" value="ECO:0007669"/>
    <property type="project" value="UniProtKB-SubCell"/>
</dbReference>
<feature type="domain" description="Flagellar M-ring C-terminal" evidence="13">
    <location>
        <begin position="249"/>
        <end position="405"/>
    </location>
</feature>
<comment type="subcellular location">
    <subcellularLocation>
        <location evidence="1 9">Bacterial flagellum basal body</location>
    </subcellularLocation>
    <subcellularLocation>
        <location evidence="2">Cell membrane</location>
        <topology evidence="2">Multi-pass membrane protein</topology>
    </subcellularLocation>
</comment>
<keyword evidence="14" id="KW-0282">Flagellum</keyword>
<keyword evidence="14" id="KW-0969">Cilium</keyword>
<feature type="transmembrane region" description="Helical" evidence="11">
    <location>
        <begin position="21"/>
        <end position="45"/>
    </location>
</feature>
<dbReference type="GO" id="GO:0003774">
    <property type="term" value="F:cytoskeletal motor activity"/>
    <property type="evidence" value="ECO:0007669"/>
    <property type="project" value="InterPro"/>
</dbReference>